<dbReference type="Proteomes" id="UP000264006">
    <property type="component" value="Plasmid pEDY32-46I"/>
</dbReference>
<keyword evidence="1" id="KW-0614">Plasmid</keyword>
<accession>A0A346Y6C5</accession>
<dbReference type="EMBL" id="CP031166">
    <property type="protein sequence ID" value="AXV10022.1"/>
    <property type="molecule type" value="Genomic_DNA"/>
</dbReference>
<sequence>MTAAPTAPATIDQVDHTAGCDSCGVGLGGVPIRLADHLVLLVSGRRLYICNTHKAAHGHAMVAQGAAIIPIDR</sequence>
<evidence type="ECO:0000313" key="2">
    <source>
        <dbReference type="Proteomes" id="UP000264006"/>
    </source>
</evidence>
<dbReference type="AlphaFoldDB" id="A0A346Y6C5"/>
<evidence type="ECO:0000313" key="1">
    <source>
        <dbReference type="EMBL" id="AXV10022.1"/>
    </source>
</evidence>
<protein>
    <submittedName>
        <fullName evidence="1">Uncharacterized protein</fullName>
    </submittedName>
</protein>
<dbReference type="KEGG" id="euz:DVS28_b0252"/>
<dbReference type="RefSeq" id="WP_114594617.1">
    <property type="nucleotide sequence ID" value="NZ_CP031166.1"/>
</dbReference>
<keyword evidence="2" id="KW-1185">Reference proteome</keyword>
<name>A0A346Y6C5_9ACTN</name>
<gene>
    <name evidence="1" type="ORF">DVS28_b0252</name>
</gene>
<reference evidence="1 2" key="1">
    <citation type="submission" date="2018-09" db="EMBL/GenBank/DDBJ databases">
        <title>Complete genome sequence of Euzebya sp. DY32-46 isolated from seawater of Pacific Ocean.</title>
        <authorList>
            <person name="Xu L."/>
            <person name="Wu Y.-H."/>
            <person name="Xu X.-W."/>
        </authorList>
    </citation>
    <scope>NUCLEOTIDE SEQUENCE [LARGE SCALE GENOMIC DNA]</scope>
    <source>
        <strain evidence="1 2">DY32-46</strain>
        <plasmid evidence="2">pedy32-46i</plasmid>
    </source>
</reference>
<proteinExistence type="predicted"/>
<organism evidence="1 2">
    <name type="scientific">Euzebya pacifica</name>
    <dbReference type="NCBI Taxonomy" id="1608957"/>
    <lineage>
        <taxon>Bacteria</taxon>
        <taxon>Bacillati</taxon>
        <taxon>Actinomycetota</taxon>
        <taxon>Nitriliruptoria</taxon>
        <taxon>Euzebyales</taxon>
    </lineage>
</organism>
<geneLocation type="plasmid" evidence="2">
    <name>pedy32-46i</name>
</geneLocation>